<dbReference type="Proteomes" id="UP000823388">
    <property type="component" value="Chromosome 7N"/>
</dbReference>
<proteinExistence type="predicted"/>
<accession>A0A8T0PRS8</accession>
<feature type="compositionally biased region" description="Low complexity" evidence="1">
    <location>
        <begin position="185"/>
        <end position="194"/>
    </location>
</feature>
<feature type="compositionally biased region" description="Basic residues" evidence="1">
    <location>
        <begin position="136"/>
        <end position="157"/>
    </location>
</feature>
<evidence type="ECO:0000313" key="3">
    <source>
        <dbReference type="Proteomes" id="UP000823388"/>
    </source>
</evidence>
<evidence type="ECO:0000313" key="2">
    <source>
        <dbReference type="EMBL" id="KAG2565057.1"/>
    </source>
</evidence>
<dbReference type="EMBL" id="CM029050">
    <property type="protein sequence ID" value="KAG2565057.1"/>
    <property type="molecule type" value="Genomic_DNA"/>
</dbReference>
<gene>
    <name evidence="2" type="ORF">PVAP13_7NG056300</name>
</gene>
<reference evidence="2" key="1">
    <citation type="submission" date="2020-05" db="EMBL/GenBank/DDBJ databases">
        <title>WGS assembly of Panicum virgatum.</title>
        <authorList>
            <person name="Lovell J.T."/>
            <person name="Jenkins J."/>
            <person name="Shu S."/>
            <person name="Juenger T.E."/>
            <person name="Schmutz J."/>
        </authorList>
    </citation>
    <scope>NUCLEOTIDE SEQUENCE</scope>
    <source>
        <strain evidence="2">AP13</strain>
    </source>
</reference>
<comment type="caution">
    <text evidence="2">The sequence shown here is derived from an EMBL/GenBank/DDBJ whole genome shotgun (WGS) entry which is preliminary data.</text>
</comment>
<feature type="compositionally biased region" description="Basic and acidic residues" evidence="1">
    <location>
        <begin position="200"/>
        <end position="216"/>
    </location>
</feature>
<evidence type="ECO:0000256" key="1">
    <source>
        <dbReference type="SAM" id="MobiDB-lite"/>
    </source>
</evidence>
<protein>
    <submittedName>
        <fullName evidence="2">Uncharacterized protein</fullName>
    </submittedName>
</protein>
<name>A0A8T0PRS8_PANVG</name>
<dbReference type="AlphaFoldDB" id="A0A8T0PRS8"/>
<keyword evidence="3" id="KW-1185">Reference proteome</keyword>
<feature type="region of interest" description="Disordered" evidence="1">
    <location>
        <begin position="32"/>
        <end position="256"/>
    </location>
</feature>
<organism evidence="2 3">
    <name type="scientific">Panicum virgatum</name>
    <name type="common">Blackwell switchgrass</name>
    <dbReference type="NCBI Taxonomy" id="38727"/>
    <lineage>
        <taxon>Eukaryota</taxon>
        <taxon>Viridiplantae</taxon>
        <taxon>Streptophyta</taxon>
        <taxon>Embryophyta</taxon>
        <taxon>Tracheophyta</taxon>
        <taxon>Spermatophyta</taxon>
        <taxon>Magnoliopsida</taxon>
        <taxon>Liliopsida</taxon>
        <taxon>Poales</taxon>
        <taxon>Poaceae</taxon>
        <taxon>PACMAD clade</taxon>
        <taxon>Panicoideae</taxon>
        <taxon>Panicodae</taxon>
        <taxon>Paniceae</taxon>
        <taxon>Panicinae</taxon>
        <taxon>Panicum</taxon>
        <taxon>Panicum sect. Hiantes</taxon>
    </lineage>
</organism>
<sequence length="256" mass="27108">MGPPSPARTGHGSAAAPRVVYARSWMTAYEGEKRRRASAPMETGGGAAARGRGASVEEEGGGPRAAMAAAAGPVTLARARRRGAPYCRGLGLSRRRHGSRDPRRGLLLAGGSIGAPRPALLLSELASPEMRGSGSGRRRERRRRCRRRHARRRRKREGRGPPWLLHPAPPAAVGPSRPGYGGSAAGASMDGACARHARGWRADGRAEGGAERDGGRGGRQRTAAPGGKGRRHWPRLLGGGRERRTGWGMAIEEERA</sequence>